<proteinExistence type="predicted"/>
<gene>
    <name evidence="2" type="ORF">ACFQLX_16460</name>
</gene>
<feature type="domain" description="DinB-like" evidence="1">
    <location>
        <begin position="38"/>
        <end position="167"/>
    </location>
</feature>
<organism evidence="2 3">
    <name type="scientific">Streptomyces polyrhachis</name>
    <dbReference type="NCBI Taxonomy" id="1282885"/>
    <lineage>
        <taxon>Bacteria</taxon>
        <taxon>Bacillati</taxon>
        <taxon>Actinomycetota</taxon>
        <taxon>Actinomycetes</taxon>
        <taxon>Kitasatosporales</taxon>
        <taxon>Streptomycetaceae</taxon>
        <taxon>Streptomyces</taxon>
    </lineage>
</organism>
<keyword evidence="3" id="KW-1185">Reference proteome</keyword>
<dbReference type="Pfam" id="PF12867">
    <property type="entry name" value="DinB_2"/>
    <property type="match status" value="1"/>
</dbReference>
<protein>
    <submittedName>
        <fullName evidence="2">DinB family protein</fullName>
    </submittedName>
</protein>
<dbReference type="EMBL" id="JBHSZO010000024">
    <property type="protein sequence ID" value="MFC7219743.1"/>
    <property type="molecule type" value="Genomic_DNA"/>
</dbReference>
<accession>A0ABW2GG76</accession>
<dbReference type="SUPFAM" id="SSF109854">
    <property type="entry name" value="DinB/YfiT-like putative metalloenzymes"/>
    <property type="match status" value="1"/>
</dbReference>
<dbReference type="Gene3D" id="1.20.120.450">
    <property type="entry name" value="dinb family like domain"/>
    <property type="match status" value="1"/>
</dbReference>
<dbReference type="InterPro" id="IPR034660">
    <property type="entry name" value="DinB/YfiT-like"/>
</dbReference>
<dbReference type="RefSeq" id="WP_386415767.1">
    <property type="nucleotide sequence ID" value="NZ_JBHSZO010000024.1"/>
</dbReference>
<name>A0ABW2GG76_9ACTN</name>
<reference evidence="3" key="1">
    <citation type="journal article" date="2019" name="Int. J. Syst. Evol. Microbiol.">
        <title>The Global Catalogue of Microorganisms (GCM) 10K type strain sequencing project: providing services to taxonomists for standard genome sequencing and annotation.</title>
        <authorList>
            <consortium name="The Broad Institute Genomics Platform"/>
            <consortium name="The Broad Institute Genome Sequencing Center for Infectious Disease"/>
            <person name="Wu L."/>
            <person name="Ma J."/>
        </authorList>
    </citation>
    <scope>NUCLEOTIDE SEQUENCE [LARGE SCALE GENOMIC DNA]</scope>
    <source>
        <strain evidence="3">CGMCC 1.13681</strain>
    </source>
</reference>
<evidence type="ECO:0000259" key="1">
    <source>
        <dbReference type="Pfam" id="PF12867"/>
    </source>
</evidence>
<evidence type="ECO:0000313" key="3">
    <source>
        <dbReference type="Proteomes" id="UP001596413"/>
    </source>
</evidence>
<comment type="caution">
    <text evidence="2">The sequence shown here is derived from an EMBL/GenBank/DDBJ whole genome shotgun (WGS) entry which is preliminary data.</text>
</comment>
<sequence>MITPDTKDWTWVLQRPCEECGFDASAVPREQVADLLRRTAPLWEEVLTRPDVRRRPRADVWSPLEYACHVRDVHDVYARRLHLMLTEDNPHYPNWDQDATAVAEDYAAQDPATVARALTANAHHLADAFAKVTGDQWARTGLRSDGASFTVETFARYFIHDPLHHLHDVGAPLP</sequence>
<evidence type="ECO:0000313" key="2">
    <source>
        <dbReference type="EMBL" id="MFC7219743.1"/>
    </source>
</evidence>
<dbReference type="InterPro" id="IPR024775">
    <property type="entry name" value="DinB-like"/>
</dbReference>
<dbReference type="Proteomes" id="UP001596413">
    <property type="component" value="Unassembled WGS sequence"/>
</dbReference>